<name>A0ABR8F378_NOSLI</name>
<proteinExistence type="inferred from homology"/>
<dbReference type="Pfam" id="PF05016">
    <property type="entry name" value="ParE_toxin"/>
    <property type="match status" value="1"/>
</dbReference>
<dbReference type="InterPro" id="IPR007712">
    <property type="entry name" value="RelE/ParE_toxin"/>
</dbReference>
<keyword evidence="4" id="KW-1185">Reference proteome</keyword>
<gene>
    <name evidence="3" type="ORF">H6G95_22600</name>
</gene>
<comment type="similarity">
    <text evidence="1">Belongs to the RelE toxin family.</text>
</comment>
<dbReference type="InterPro" id="IPR051803">
    <property type="entry name" value="TA_system_RelE-like_toxin"/>
</dbReference>
<organism evidence="3 4">
    <name type="scientific">Nostoc linckia FACHB-391</name>
    <dbReference type="NCBI Taxonomy" id="2692906"/>
    <lineage>
        <taxon>Bacteria</taxon>
        <taxon>Bacillati</taxon>
        <taxon>Cyanobacteriota</taxon>
        <taxon>Cyanophyceae</taxon>
        <taxon>Nostocales</taxon>
        <taxon>Nostocaceae</taxon>
        <taxon>Nostoc</taxon>
    </lineage>
</organism>
<dbReference type="InterPro" id="IPR035093">
    <property type="entry name" value="RelE/ParE_toxin_dom_sf"/>
</dbReference>
<dbReference type="Gene3D" id="3.30.2310.20">
    <property type="entry name" value="RelE-like"/>
    <property type="match status" value="1"/>
</dbReference>
<evidence type="ECO:0000313" key="3">
    <source>
        <dbReference type="EMBL" id="MBD2563351.1"/>
    </source>
</evidence>
<dbReference type="PANTHER" id="PTHR33755">
    <property type="entry name" value="TOXIN PARE1-RELATED"/>
    <property type="match status" value="1"/>
</dbReference>
<dbReference type="Proteomes" id="UP000604661">
    <property type="component" value="Unassembled WGS sequence"/>
</dbReference>
<sequence>MSDVSKRPQVIRDLIELATYIAEDNLEASDRFLAAAETTFKQLGKMPGMGKPCQFSHPNLAGVRQQAIKGFKNYLVFYLPSDSGVEILRVIYGGRDIETILDEDLGENDLK</sequence>
<evidence type="ECO:0000256" key="1">
    <source>
        <dbReference type="ARBA" id="ARBA00006226"/>
    </source>
</evidence>
<protein>
    <submittedName>
        <fullName evidence="3">Type II toxin-antitoxin system RelE/ParE family toxin</fullName>
    </submittedName>
</protein>
<dbReference type="RefSeq" id="WP_190896192.1">
    <property type="nucleotide sequence ID" value="NZ_JACJTE010000029.1"/>
</dbReference>
<evidence type="ECO:0000313" key="4">
    <source>
        <dbReference type="Proteomes" id="UP000604661"/>
    </source>
</evidence>
<accession>A0ABR8F378</accession>
<comment type="caution">
    <text evidence="3">The sequence shown here is derived from an EMBL/GenBank/DDBJ whole genome shotgun (WGS) entry which is preliminary data.</text>
</comment>
<dbReference type="EMBL" id="JACJTE010000029">
    <property type="protein sequence ID" value="MBD2563351.1"/>
    <property type="molecule type" value="Genomic_DNA"/>
</dbReference>
<reference evidence="3 4" key="1">
    <citation type="journal article" date="2020" name="ISME J.">
        <title>Comparative genomics reveals insights into cyanobacterial evolution and habitat adaptation.</title>
        <authorList>
            <person name="Chen M.Y."/>
            <person name="Teng W.K."/>
            <person name="Zhao L."/>
            <person name="Hu C.X."/>
            <person name="Zhou Y.K."/>
            <person name="Han B.P."/>
            <person name="Song L.R."/>
            <person name="Shu W.S."/>
        </authorList>
    </citation>
    <scope>NUCLEOTIDE SEQUENCE [LARGE SCALE GENOMIC DNA]</scope>
    <source>
        <strain evidence="3 4">FACHB-391</strain>
    </source>
</reference>
<keyword evidence="2" id="KW-1277">Toxin-antitoxin system</keyword>
<evidence type="ECO:0000256" key="2">
    <source>
        <dbReference type="ARBA" id="ARBA00022649"/>
    </source>
</evidence>